<dbReference type="GO" id="GO:0005737">
    <property type="term" value="C:cytoplasm"/>
    <property type="evidence" value="ECO:0007669"/>
    <property type="project" value="UniProtKB-SubCell"/>
</dbReference>
<comment type="caution">
    <text evidence="7">Lacks conserved residue(s) required for the propagation of feature annotation.</text>
</comment>
<dbReference type="InterPro" id="IPR027410">
    <property type="entry name" value="TCP-1-like_intermed_sf"/>
</dbReference>
<evidence type="ECO:0000256" key="9">
    <source>
        <dbReference type="RuleBase" id="RU000419"/>
    </source>
</evidence>
<dbReference type="PATRIC" id="fig|69279.3.peg.3315"/>
<comment type="subunit">
    <text evidence="7 9">Forms a cylinder of 14 subunits composed of two heptameric rings stacked back-to-back. Interacts with the co-chaperonin GroES.</text>
</comment>
<dbReference type="GO" id="GO:0042026">
    <property type="term" value="P:protein refolding"/>
    <property type="evidence" value="ECO:0007669"/>
    <property type="project" value="UniProtKB-UniRule"/>
</dbReference>
<dbReference type="GO" id="GO:0005524">
    <property type="term" value="F:ATP binding"/>
    <property type="evidence" value="ECO:0007669"/>
    <property type="project" value="UniProtKB-UniRule"/>
</dbReference>
<dbReference type="InterPro" id="IPR001844">
    <property type="entry name" value="Cpn60/GroEL"/>
</dbReference>
<dbReference type="EMBL" id="SNZF01000027">
    <property type="protein sequence ID" value="TDR32466.1"/>
    <property type="molecule type" value="Genomic_DNA"/>
</dbReference>
<sequence length="541" mass="58066">MAAKEVKFNTEAREKMLRGVDILANAVKVTLGPKGRNVVIDKSFGAPRITKDGVSVAKEIELEDKFENMGAQMVREVASKTNDLAGDGTTTATVLAQAIVKEGAKAVASGMNPMDLKRGIDKAVDAVVAELKANARKISRNDEIAQVGTISANGDSEIGRFLAEAMQKVGNEGVITVEEAKTAETELEVVEGMQFDRGYLSPYFITNQDKMRVEFEDPYVLIHEKKLSNLQALLPVLEAVVKSGKPLLIIAEDVEGEALATLVVNKLRGGLKIAAVKAPGFGDRRKAMLEDIAILTGGTAISEDLGIRLENVTLEMLGRAKKIVIEKENTTIIDGSGRKEEIEGRVKQIKAQIEETTSDYDREKLQERLAKLAGGVAVIRVGGATEVEVKEKKDRVDDALHATRAAVEEGILPGGGVALLRVQKALDNVQVDNTDQKHGVEIVRRAIEAPVRQIAENAGAEGSIIVGKLREKPDFAYGWNAQTDEYGDLFAQGVIDPAKVVRTALQDAASVAGLLVTTEAMIAEKPKKEAAPAMPAGGMDF</sequence>
<feature type="binding site" evidence="7">
    <location>
        <position position="496"/>
    </location>
    <ligand>
        <name>ATP</name>
        <dbReference type="ChEBI" id="CHEBI:30616"/>
    </ligand>
</feature>
<dbReference type="SUPFAM" id="SSF48592">
    <property type="entry name" value="GroEL equatorial domain-like"/>
    <property type="match status" value="1"/>
</dbReference>
<dbReference type="GO" id="GO:0016853">
    <property type="term" value="F:isomerase activity"/>
    <property type="evidence" value="ECO:0007669"/>
    <property type="project" value="UniProtKB-KW"/>
</dbReference>
<reference evidence="12 14" key="2">
    <citation type="submission" date="2019-03" db="EMBL/GenBank/DDBJ databases">
        <title>Genomic Encyclopedia of Type Strains, Phase IV (KMG-IV): sequencing the most valuable type-strain genomes for metagenomic binning, comparative biology and taxonomic classification.</title>
        <authorList>
            <person name="Goeker M."/>
        </authorList>
    </citation>
    <scope>NUCLEOTIDE SEQUENCE [LARGE SCALE GENOMIC DNA]</scope>
    <source>
        <strain evidence="12 14">DSM 11603</strain>
    </source>
</reference>
<dbReference type="InterPro" id="IPR027413">
    <property type="entry name" value="GROEL-like_equatorial_sf"/>
</dbReference>
<dbReference type="STRING" id="69279.BG36_11100"/>
<dbReference type="SUPFAM" id="SSF54849">
    <property type="entry name" value="GroEL-intermediate domain like"/>
    <property type="match status" value="1"/>
</dbReference>
<dbReference type="Proteomes" id="UP000019849">
    <property type="component" value="Unassembled WGS sequence"/>
</dbReference>
<dbReference type="NCBIfam" id="NF009487">
    <property type="entry name" value="PRK12849.1"/>
    <property type="match status" value="1"/>
</dbReference>
<dbReference type="SUPFAM" id="SSF52029">
    <property type="entry name" value="GroEL apical domain-like"/>
    <property type="match status" value="1"/>
</dbReference>
<feature type="coiled-coil region" evidence="10">
    <location>
        <begin position="339"/>
        <end position="366"/>
    </location>
</feature>
<dbReference type="AlphaFoldDB" id="A0A011TJ34"/>
<keyword evidence="3 7" id="KW-0547">Nucleotide-binding</keyword>
<dbReference type="NCBIfam" id="NF009489">
    <property type="entry name" value="PRK12851.1"/>
    <property type="match status" value="1"/>
</dbReference>
<keyword evidence="6 7" id="KW-0413">Isomerase</keyword>
<evidence type="ECO:0000313" key="11">
    <source>
        <dbReference type="EMBL" id="EXL03977.1"/>
    </source>
</evidence>
<evidence type="ECO:0000256" key="10">
    <source>
        <dbReference type="SAM" id="Coils"/>
    </source>
</evidence>
<dbReference type="Gene3D" id="3.30.260.10">
    <property type="entry name" value="TCP-1-like chaperonin intermediate domain"/>
    <property type="match status" value="1"/>
</dbReference>
<dbReference type="GO" id="GO:0140662">
    <property type="term" value="F:ATP-dependent protein folding chaperone"/>
    <property type="evidence" value="ECO:0007669"/>
    <property type="project" value="InterPro"/>
</dbReference>
<evidence type="ECO:0000313" key="14">
    <source>
        <dbReference type="Proteomes" id="UP000294958"/>
    </source>
</evidence>
<dbReference type="NCBIfam" id="TIGR02348">
    <property type="entry name" value="GroEL"/>
    <property type="match status" value="1"/>
</dbReference>
<dbReference type="RefSeq" id="WP_035029045.1">
    <property type="nucleotide sequence ID" value="NZ_KK073895.1"/>
</dbReference>
<proteinExistence type="inferred from homology"/>
<dbReference type="eggNOG" id="COG0459">
    <property type="taxonomic scope" value="Bacteria"/>
</dbReference>
<keyword evidence="10" id="KW-0175">Coiled coil</keyword>
<reference evidence="11 13" key="1">
    <citation type="submission" date="2014-02" db="EMBL/GenBank/DDBJ databases">
        <title>Aquamicrobium defluvii Genome sequencing.</title>
        <authorList>
            <person name="Wang X."/>
        </authorList>
    </citation>
    <scope>NUCLEOTIDE SEQUENCE [LARGE SCALE GENOMIC DNA]</scope>
    <source>
        <strain evidence="11 13">W13Z1</strain>
    </source>
</reference>
<evidence type="ECO:0000256" key="6">
    <source>
        <dbReference type="ARBA" id="ARBA00023235"/>
    </source>
</evidence>
<gene>
    <name evidence="7" type="primary">groEL</name>
    <name evidence="7" type="synonym">groL</name>
    <name evidence="11" type="ORF">BG36_11100</name>
    <name evidence="12" type="ORF">DES43_12745</name>
</gene>
<name>A0A011TJ34_9HYPH</name>
<evidence type="ECO:0000256" key="2">
    <source>
        <dbReference type="ARBA" id="ARBA00022490"/>
    </source>
</evidence>
<dbReference type="FunFam" id="3.50.7.10:FF:000001">
    <property type="entry name" value="60 kDa chaperonin"/>
    <property type="match status" value="1"/>
</dbReference>
<dbReference type="HOGENOM" id="CLU_016503_3_0_5"/>
<evidence type="ECO:0000256" key="1">
    <source>
        <dbReference type="ARBA" id="ARBA00006607"/>
    </source>
</evidence>
<keyword evidence="5 7" id="KW-0143">Chaperone</keyword>
<dbReference type="Gene3D" id="3.50.7.10">
    <property type="entry name" value="GroEL"/>
    <property type="match status" value="1"/>
</dbReference>
<organism evidence="11 13">
    <name type="scientific">Aquamicrobium defluvii</name>
    <dbReference type="NCBI Taxonomy" id="69279"/>
    <lineage>
        <taxon>Bacteria</taxon>
        <taxon>Pseudomonadati</taxon>
        <taxon>Pseudomonadota</taxon>
        <taxon>Alphaproteobacteria</taxon>
        <taxon>Hyphomicrobiales</taxon>
        <taxon>Phyllobacteriaceae</taxon>
        <taxon>Aquamicrobium</taxon>
    </lineage>
</organism>
<evidence type="ECO:0000313" key="12">
    <source>
        <dbReference type="EMBL" id="TDR32466.1"/>
    </source>
</evidence>
<dbReference type="Pfam" id="PF00118">
    <property type="entry name" value="Cpn60_TCP1"/>
    <property type="match status" value="1"/>
</dbReference>
<evidence type="ECO:0000313" key="13">
    <source>
        <dbReference type="Proteomes" id="UP000019849"/>
    </source>
</evidence>
<evidence type="ECO:0000256" key="8">
    <source>
        <dbReference type="RuleBase" id="RU000418"/>
    </source>
</evidence>
<dbReference type="EC" id="5.6.1.7" evidence="7"/>
<dbReference type="InterPro" id="IPR018370">
    <property type="entry name" value="Chaperonin_Cpn60_CS"/>
</dbReference>
<keyword evidence="2 7" id="KW-0963">Cytoplasm</keyword>
<dbReference type="Proteomes" id="UP000294958">
    <property type="component" value="Unassembled WGS sequence"/>
</dbReference>
<dbReference type="EMBL" id="JENY01000023">
    <property type="protein sequence ID" value="EXL03977.1"/>
    <property type="molecule type" value="Genomic_DNA"/>
</dbReference>
<feature type="binding site" evidence="7">
    <location>
        <position position="415"/>
    </location>
    <ligand>
        <name>ATP</name>
        <dbReference type="ChEBI" id="CHEBI:30616"/>
    </ligand>
</feature>
<dbReference type="NCBIfam" id="NF000592">
    <property type="entry name" value="PRK00013.1"/>
    <property type="match status" value="1"/>
</dbReference>
<comment type="function">
    <text evidence="7 9">Together with its co-chaperonin GroES, plays an essential role in assisting protein folding. The GroEL-GroES system forms a nano-cage that allows encapsulation of the non-native substrate proteins and provides a physical environment optimized to promote and accelerate protein folding.</text>
</comment>
<dbReference type="HAMAP" id="MF_00600">
    <property type="entry name" value="CH60"/>
    <property type="match status" value="1"/>
</dbReference>
<dbReference type="PANTHER" id="PTHR45633">
    <property type="entry name" value="60 KDA HEAT SHOCK PROTEIN, MITOCHONDRIAL"/>
    <property type="match status" value="1"/>
</dbReference>
<comment type="subcellular location">
    <subcellularLocation>
        <location evidence="7">Cytoplasm</location>
    </subcellularLocation>
</comment>
<protein>
    <recommendedName>
        <fullName evidence="7">Chaperonin GroEL</fullName>
        <ecNumber evidence="7">5.6.1.7</ecNumber>
    </recommendedName>
    <alternativeName>
        <fullName evidence="7">60 kDa chaperonin</fullName>
    </alternativeName>
    <alternativeName>
        <fullName evidence="7">Chaperonin-60</fullName>
        <shortName evidence="7">Cpn60</shortName>
    </alternativeName>
</protein>
<dbReference type="InterPro" id="IPR002423">
    <property type="entry name" value="Cpn60/GroEL/TCP-1"/>
</dbReference>
<comment type="similarity">
    <text evidence="1 7 8">Belongs to the chaperonin (HSP60) family.</text>
</comment>
<keyword evidence="14" id="KW-1185">Reference proteome</keyword>
<feature type="binding site" evidence="7">
    <location>
        <begin position="87"/>
        <end position="91"/>
    </location>
    <ligand>
        <name>ATP</name>
        <dbReference type="ChEBI" id="CHEBI:30616"/>
    </ligand>
</feature>
<keyword evidence="4 7" id="KW-0067">ATP-binding</keyword>
<evidence type="ECO:0000256" key="4">
    <source>
        <dbReference type="ARBA" id="ARBA00022840"/>
    </source>
</evidence>
<dbReference type="Gene3D" id="1.10.560.10">
    <property type="entry name" value="GroEL-like equatorial domain"/>
    <property type="match status" value="1"/>
</dbReference>
<evidence type="ECO:0000256" key="3">
    <source>
        <dbReference type="ARBA" id="ARBA00022741"/>
    </source>
</evidence>
<feature type="binding site" evidence="7">
    <location>
        <position position="51"/>
    </location>
    <ligand>
        <name>ATP</name>
        <dbReference type="ChEBI" id="CHEBI:30616"/>
    </ligand>
</feature>
<dbReference type="GO" id="GO:0051082">
    <property type="term" value="F:unfolded protein binding"/>
    <property type="evidence" value="ECO:0007669"/>
    <property type="project" value="UniProtKB-UniRule"/>
</dbReference>
<dbReference type="PROSITE" id="PS00296">
    <property type="entry name" value="CHAPERONINS_CPN60"/>
    <property type="match status" value="1"/>
</dbReference>
<dbReference type="OrthoDB" id="9766614at2"/>
<evidence type="ECO:0000256" key="5">
    <source>
        <dbReference type="ARBA" id="ARBA00023186"/>
    </source>
</evidence>
<comment type="caution">
    <text evidence="11">The sequence shown here is derived from an EMBL/GenBank/DDBJ whole genome shotgun (WGS) entry which is preliminary data.</text>
</comment>
<dbReference type="NCBIfam" id="NF009488">
    <property type="entry name" value="PRK12850.1"/>
    <property type="match status" value="1"/>
</dbReference>
<dbReference type="PRINTS" id="PR00298">
    <property type="entry name" value="CHAPERONIN60"/>
</dbReference>
<dbReference type="CDD" id="cd03344">
    <property type="entry name" value="GroEL"/>
    <property type="match status" value="1"/>
</dbReference>
<dbReference type="FunFam" id="1.10.560.10:FF:000001">
    <property type="entry name" value="60 kDa chaperonin"/>
    <property type="match status" value="1"/>
</dbReference>
<feature type="binding site" evidence="7">
    <location>
        <begin position="30"/>
        <end position="33"/>
    </location>
    <ligand>
        <name>ATP</name>
        <dbReference type="ChEBI" id="CHEBI:30616"/>
    </ligand>
</feature>
<evidence type="ECO:0000256" key="7">
    <source>
        <dbReference type="HAMAP-Rule" id="MF_00600"/>
    </source>
</evidence>
<dbReference type="InterPro" id="IPR027409">
    <property type="entry name" value="GroEL-like_apical_dom_sf"/>
</dbReference>
<accession>A0A011TJ34</accession>